<reference evidence="7" key="1">
    <citation type="submission" date="2020-05" db="EMBL/GenBank/DDBJ databases">
        <title>Mycena genomes resolve the evolution of fungal bioluminescence.</title>
        <authorList>
            <person name="Tsai I.J."/>
        </authorList>
    </citation>
    <scope>NUCLEOTIDE SEQUENCE</scope>
    <source>
        <strain evidence="7">160909Yilan</strain>
    </source>
</reference>
<dbReference type="InterPro" id="IPR013766">
    <property type="entry name" value="Thioredoxin_domain"/>
</dbReference>
<evidence type="ECO:0000256" key="4">
    <source>
        <dbReference type="ARBA" id="ARBA00023136"/>
    </source>
</evidence>
<evidence type="ECO:0000313" key="8">
    <source>
        <dbReference type="Proteomes" id="UP000623467"/>
    </source>
</evidence>
<comment type="subcellular location">
    <subcellularLocation>
        <location evidence="1">Membrane</location>
        <topology evidence="1">Single-pass membrane protein</topology>
    </subcellularLocation>
</comment>
<dbReference type="SUPFAM" id="SSF52833">
    <property type="entry name" value="Thioredoxin-like"/>
    <property type="match status" value="1"/>
</dbReference>
<organism evidence="7 8">
    <name type="scientific">Mycena sanguinolenta</name>
    <dbReference type="NCBI Taxonomy" id="230812"/>
    <lineage>
        <taxon>Eukaryota</taxon>
        <taxon>Fungi</taxon>
        <taxon>Dikarya</taxon>
        <taxon>Basidiomycota</taxon>
        <taxon>Agaricomycotina</taxon>
        <taxon>Agaricomycetes</taxon>
        <taxon>Agaricomycetidae</taxon>
        <taxon>Agaricales</taxon>
        <taxon>Marasmiineae</taxon>
        <taxon>Mycenaceae</taxon>
        <taxon>Mycena</taxon>
    </lineage>
</organism>
<protein>
    <submittedName>
        <fullName evidence="7">Protein disulfide isomerase</fullName>
    </submittedName>
</protein>
<accession>A0A8H6X572</accession>
<dbReference type="PANTHER" id="PTHR46426:SF1">
    <property type="entry name" value="PROTEIN DISULFIDE-ISOMERASE TMX3"/>
    <property type="match status" value="1"/>
</dbReference>
<dbReference type="Gene3D" id="3.40.30.10">
    <property type="entry name" value="Glutaredoxin"/>
    <property type="match status" value="3"/>
</dbReference>
<keyword evidence="3 5" id="KW-1133">Transmembrane helix</keyword>
<evidence type="ECO:0000256" key="2">
    <source>
        <dbReference type="ARBA" id="ARBA00022692"/>
    </source>
</evidence>
<dbReference type="OrthoDB" id="72053at2759"/>
<evidence type="ECO:0000256" key="3">
    <source>
        <dbReference type="ARBA" id="ARBA00022989"/>
    </source>
</evidence>
<dbReference type="Proteomes" id="UP000623467">
    <property type="component" value="Unassembled WGS sequence"/>
</dbReference>
<dbReference type="InterPro" id="IPR052250">
    <property type="entry name" value="PDI_TMX3"/>
</dbReference>
<sequence>MLPLLNAAGEVTILTPENFKAQMDQGAAFVKFYAPWCGKVTIAEVNCDAHEKFCKSQGVGGYPTLIYYPPGGEKSEYTSGRKLEQLKSFVEKASAPATQPIQPEEVDAYVTENQVIYLLLHPADDTHLITTVGRLAAPLLGSPLIYTSASPLLRERYKVPESAPWVIIALKDRNPHTASAMYIGRATLDATDSDFSKWLMANRLPTSLELMQDTFQSVMNAPHAPLVVIAAVGPDTREKVAERFRDIALKWRVHTGGTGVVGGRSVVFTWMDAEKWESWMKSMYGLRKSRGTDIEDVGVIIADHQVLKYYDSEPSGVPIKLTSMSIFAALEGAADGTVPAKNSENFVERMARYLNGKVTAIEAYVMSNPLTSVFLLGSVVVLIFLALRRFLSNDYSAHEREFGYSKSGRMD</sequence>
<dbReference type="GO" id="GO:0016853">
    <property type="term" value="F:isomerase activity"/>
    <property type="evidence" value="ECO:0007669"/>
    <property type="project" value="UniProtKB-KW"/>
</dbReference>
<feature type="transmembrane region" description="Helical" evidence="5">
    <location>
        <begin position="373"/>
        <end position="391"/>
    </location>
</feature>
<evidence type="ECO:0000313" key="7">
    <source>
        <dbReference type="EMBL" id="KAF7334231.1"/>
    </source>
</evidence>
<keyword evidence="4 5" id="KW-0472">Membrane</keyword>
<keyword evidence="8" id="KW-1185">Reference proteome</keyword>
<dbReference type="InterPro" id="IPR036249">
    <property type="entry name" value="Thioredoxin-like_sf"/>
</dbReference>
<dbReference type="Pfam" id="PF00085">
    <property type="entry name" value="Thioredoxin"/>
    <property type="match status" value="1"/>
</dbReference>
<proteinExistence type="predicted"/>
<gene>
    <name evidence="7" type="ORF">MSAN_02384400</name>
</gene>
<dbReference type="GO" id="GO:0005783">
    <property type="term" value="C:endoplasmic reticulum"/>
    <property type="evidence" value="ECO:0007669"/>
    <property type="project" value="TreeGrafter"/>
</dbReference>
<comment type="caution">
    <text evidence="7">The sequence shown here is derived from an EMBL/GenBank/DDBJ whole genome shotgun (WGS) entry which is preliminary data.</text>
</comment>
<keyword evidence="7" id="KW-0413">Isomerase</keyword>
<evidence type="ECO:0000259" key="6">
    <source>
        <dbReference type="Pfam" id="PF00085"/>
    </source>
</evidence>
<keyword evidence="2 5" id="KW-0812">Transmembrane</keyword>
<dbReference type="GO" id="GO:0016020">
    <property type="term" value="C:membrane"/>
    <property type="evidence" value="ECO:0007669"/>
    <property type="project" value="UniProtKB-SubCell"/>
</dbReference>
<feature type="domain" description="Thioredoxin" evidence="6">
    <location>
        <begin position="39"/>
        <end position="92"/>
    </location>
</feature>
<dbReference type="EMBL" id="JACAZH010000049">
    <property type="protein sequence ID" value="KAF7334231.1"/>
    <property type="molecule type" value="Genomic_DNA"/>
</dbReference>
<dbReference type="PANTHER" id="PTHR46426">
    <property type="entry name" value="PROTEIN DISULFIDE-ISOMERASE TMX3"/>
    <property type="match status" value="1"/>
</dbReference>
<name>A0A8H6X572_9AGAR</name>
<evidence type="ECO:0000256" key="5">
    <source>
        <dbReference type="SAM" id="Phobius"/>
    </source>
</evidence>
<dbReference type="AlphaFoldDB" id="A0A8H6X572"/>
<evidence type="ECO:0000256" key="1">
    <source>
        <dbReference type="ARBA" id="ARBA00004167"/>
    </source>
</evidence>